<evidence type="ECO:0000313" key="2">
    <source>
        <dbReference type="WBParaSite" id="nRc.2.0.1.t15211-RA"/>
    </source>
</evidence>
<organism evidence="1 2">
    <name type="scientific">Romanomermis culicivorax</name>
    <name type="common">Nematode worm</name>
    <dbReference type="NCBI Taxonomy" id="13658"/>
    <lineage>
        <taxon>Eukaryota</taxon>
        <taxon>Metazoa</taxon>
        <taxon>Ecdysozoa</taxon>
        <taxon>Nematoda</taxon>
        <taxon>Enoplea</taxon>
        <taxon>Dorylaimia</taxon>
        <taxon>Mermithida</taxon>
        <taxon>Mermithoidea</taxon>
        <taxon>Mermithidae</taxon>
        <taxon>Romanomermis</taxon>
    </lineage>
</organism>
<accession>A0A915IMK5</accession>
<keyword evidence="1" id="KW-1185">Reference proteome</keyword>
<sequence>MLISGLENRCDFIITGIIIDPEILQRGYLKLSLPLDKRQVLKKAEKDDRTANEIKIRSSCFIELLTILE</sequence>
<dbReference type="Proteomes" id="UP000887565">
    <property type="component" value="Unplaced"/>
</dbReference>
<dbReference type="AlphaFoldDB" id="A0A915IMK5"/>
<name>A0A915IMK5_ROMCU</name>
<reference evidence="2" key="1">
    <citation type="submission" date="2022-11" db="UniProtKB">
        <authorList>
            <consortium name="WormBaseParasite"/>
        </authorList>
    </citation>
    <scope>IDENTIFICATION</scope>
</reference>
<evidence type="ECO:0000313" key="1">
    <source>
        <dbReference type="Proteomes" id="UP000887565"/>
    </source>
</evidence>
<dbReference type="WBParaSite" id="nRc.2.0.1.t15211-RA">
    <property type="protein sequence ID" value="nRc.2.0.1.t15211-RA"/>
    <property type="gene ID" value="nRc.2.0.1.g15211"/>
</dbReference>
<protein>
    <submittedName>
        <fullName evidence="2">Uncharacterized protein</fullName>
    </submittedName>
</protein>
<proteinExistence type="predicted"/>